<evidence type="ECO:0000256" key="6">
    <source>
        <dbReference type="SAM" id="Phobius"/>
    </source>
</evidence>
<dbReference type="InterPro" id="IPR011527">
    <property type="entry name" value="ABC1_TM_dom"/>
</dbReference>
<dbReference type="SUPFAM" id="SSF52540">
    <property type="entry name" value="P-loop containing nucleoside triphosphate hydrolases"/>
    <property type="match status" value="1"/>
</dbReference>
<feature type="transmembrane region" description="Helical" evidence="6">
    <location>
        <begin position="26"/>
        <end position="48"/>
    </location>
</feature>
<feature type="transmembrane region" description="Helical" evidence="6">
    <location>
        <begin position="248"/>
        <end position="269"/>
    </location>
</feature>
<dbReference type="PROSITE" id="PS50929">
    <property type="entry name" value="ABC_TM1F"/>
    <property type="match status" value="1"/>
</dbReference>
<dbReference type="PROSITE" id="PS50893">
    <property type="entry name" value="ABC_TRANSPORTER_2"/>
    <property type="match status" value="1"/>
</dbReference>
<evidence type="ECO:0000256" key="4">
    <source>
        <dbReference type="ARBA" id="ARBA00023136"/>
    </source>
</evidence>
<evidence type="ECO:0000256" key="3">
    <source>
        <dbReference type="ARBA" id="ARBA00022989"/>
    </source>
</evidence>
<dbReference type="InterPro" id="IPR017871">
    <property type="entry name" value="ABC_transporter-like_CS"/>
</dbReference>
<evidence type="ECO:0000256" key="5">
    <source>
        <dbReference type="SAM" id="MobiDB-lite"/>
    </source>
</evidence>
<dbReference type="Gene3D" id="1.20.1560.10">
    <property type="entry name" value="ABC transporter type 1, transmembrane domain"/>
    <property type="match status" value="1"/>
</dbReference>
<reference evidence="10" key="1">
    <citation type="journal article" date="2019" name="Int. J. Syst. Evol. Microbiol.">
        <title>The Global Catalogue of Microorganisms (GCM) 10K type strain sequencing project: providing services to taxonomists for standard genome sequencing and annotation.</title>
        <authorList>
            <consortium name="The Broad Institute Genomics Platform"/>
            <consortium name="The Broad Institute Genome Sequencing Center for Infectious Disease"/>
            <person name="Wu L."/>
            <person name="Ma J."/>
        </authorList>
    </citation>
    <scope>NUCLEOTIDE SEQUENCE [LARGE SCALE GENOMIC DNA]</scope>
    <source>
        <strain evidence="10">JCM 16114</strain>
    </source>
</reference>
<keyword evidence="9" id="KW-0547">Nucleotide-binding</keyword>
<name>A0ABP5PNB4_9ACTN</name>
<protein>
    <submittedName>
        <fullName evidence="9">ABC transporter ATP-binding protein</fullName>
    </submittedName>
</protein>
<feature type="transmembrane region" description="Helical" evidence="6">
    <location>
        <begin position="60"/>
        <end position="82"/>
    </location>
</feature>
<evidence type="ECO:0000313" key="10">
    <source>
        <dbReference type="Proteomes" id="UP001499843"/>
    </source>
</evidence>
<feature type="compositionally biased region" description="Acidic residues" evidence="5">
    <location>
        <begin position="612"/>
        <end position="622"/>
    </location>
</feature>
<sequence>MHPGTPDCRSAGRYLWWLVTQQRGRVIAGATLGTAWMVTLTLPPYFLSRAIDDGLATGRYPVLAGWVAAVFGIGVLNAWLAIMRHRTMTRVRMDAAFRSVQVVALQATRLGAALPRKVTAGEVVTIGFGDAAMMSGTLTVTGPGVGAVLAYAVVAGLLLTVSPLLAAVVLLGVPLLVVLLGPLLGRLRGAETAYRIRQGDLAARFADIAGGLRVLNGIGGKDVYAARYRQGSQELREQGYRVGAVTSWIHALGVGLPTLFLGAVTWLAARMAVQGDITVGELVAVYGYAAVLVVPVAFFVEGGYDIGRGLVAARRVVHFLTLKPGRPDGRLDAPASPAPLRDPESGVEIPPGALTALVSARPAETVAVLDRLGGFAASEVTWGGVRLGDIDPAQVRERILVADNEADLFAGTLRTVIAGRRTPSADATVTRAGHTAMADEAITRAEHTAMADEAIAQAGHTAVADEAVMRARHTAMADEAVMRAVHAAMADDVVQALPHGLDAPIAAQGRNLSGGQRQRLRLARALLADPEILLAAEPTSALDAHTEATVAARLRAARAGRTTAVATTSPLVLDRADLVHYLVDGVVAASGTHHDLLRDQPGYHALVSRGTDDDDDNGTEADDSGRDRAGGRGSGGDGDGRGGGGDGRGGGGDGRGSGRGGDGRGGGGGEGEGSGGDGSGGVATEERVG</sequence>
<dbReference type="Pfam" id="PF00664">
    <property type="entry name" value="ABC_membrane"/>
    <property type="match status" value="1"/>
</dbReference>
<gene>
    <name evidence="9" type="ORF">GCM10009850_086590</name>
</gene>
<evidence type="ECO:0000313" key="9">
    <source>
        <dbReference type="EMBL" id="GAA2213197.1"/>
    </source>
</evidence>
<keyword evidence="3 6" id="KW-1133">Transmembrane helix</keyword>
<comment type="caution">
    <text evidence="9">The sequence shown here is derived from an EMBL/GenBank/DDBJ whole genome shotgun (WGS) entry which is preliminary data.</text>
</comment>
<dbReference type="Gene3D" id="3.40.50.300">
    <property type="entry name" value="P-loop containing nucleotide triphosphate hydrolases"/>
    <property type="match status" value="1"/>
</dbReference>
<evidence type="ECO:0000259" key="8">
    <source>
        <dbReference type="PROSITE" id="PS50929"/>
    </source>
</evidence>
<dbReference type="InterPro" id="IPR036640">
    <property type="entry name" value="ABC1_TM_sf"/>
</dbReference>
<keyword evidence="10" id="KW-1185">Reference proteome</keyword>
<feature type="domain" description="ABC transmembrane type-1" evidence="8">
    <location>
        <begin position="27"/>
        <end position="308"/>
    </location>
</feature>
<dbReference type="CDD" id="cd07346">
    <property type="entry name" value="ABC_6TM_exporters"/>
    <property type="match status" value="1"/>
</dbReference>
<dbReference type="InterPro" id="IPR003439">
    <property type="entry name" value="ABC_transporter-like_ATP-bd"/>
</dbReference>
<dbReference type="Pfam" id="PF00005">
    <property type="entry name" value="ABC_tran"/>
    <property type="match status" value="1"/>
</dbReference>
<organism evidence="9 10">
    <name type="scientific">Nonomuraea monospora</name>
    <dbReference type="NCBI Taxonomy" id="568818"/>
    <lineage>
        <taxon>Bacteria</taxon>
        <taxon>Bacillati</taxon>
        <taxon>Actinomycetota</taxon>
        <taxon>Actinomycetes</taxon>
        <taxon>Streptosporangiales</taxon>
        <taxon>Streptosporangiaceae</taxon>
        <taxon>Nonomuraea</taxon>
    </lineage>
</organism>
<feature type="compositionally biased region" description="Gly residues" evidence="5">
    <location>
        <begin position="631"/>
        <end position="681"/>
    </location>
</feature>
<keyword evidence="2 6" id="KW-0812">Transmembrane</keyword>
<dbReference type="PROSITE" id="PS00211">
    <property type="entry name" value="ABC_TRANSPORTER_1"/>
    <property type="match status" value="1"/>
</dbReference>
<feature type="transmembrane region" description="Helical" evidence="6">
    <location>
        <begin position="164"/>
        <end position="185"/>
    </location>
</feature>
<comment type="subcellular location">
    <subcellularLocation>
        <location evidence="1">Cell membrane</location>
        <topology evidence="1">Multi-pass membrane protein</topology>
    </subcellularLocation>
</comment>
<feature type="transmembrane region" description="Helical" evidence="6">
    <location>
        <begin position="281"/>
        <end position="300"/>
    </location>
</feature>
<accession>A0ABP5PNB4</accession>
<dbReference type="InterPro" id="IPR027417">
    <property type="entry name" value="P-loop_NTPase"/>
</dbReference>
<dbReference type="GO" id="GO:0005524">
    <property type="term" value="F:ATP binding"/>
    <property type="evidence" value="ECO:0007669"/>
    <property type="project" value="UniProtKB-KW"/>
</dbReference>
<evidence type="ECO:0000259" key="7">
    <source>
        <dbReference type="PROSITE" id="PS50893"/>
    </source>
</evidence>
<feature type="region of interest" description="Disordered" evidence="5">
    <location>
        <begin position="605"/>
        <end position="689"/>
    </location>
</feature>
<evidence type="ECO:0000256" key="2">
    <source>
        <dbReference type="ARBA" id="ARBA00022692"/>
    </source>
</evidence>
<dbReference type="PANTHER" id="PTHR43394">
    <property type="entry name" value="ATP-DEPENDENT PERMEASE MDL1, MITOCHONDRIAL"/>
    <property type="match status" value="1"/>
</dbReference>
<dbReference type="SUPFAM" id="SSF90123">
    <property type="entry name" value="ABC transporter transmembrane region"/>
    <property type="match status" value="1"/>
</dbReference>
<proteinExistence type="predicted"/>
<dbReference type="PANTHER" id="PTHR43394:SF1">
    <property type="entry name" value="ATP-BINDING CASSETTE SUB-FAMILY B MEMBER 10, MITOCHONDRIAL"/>
    <property type="match status" value="1"/>
</dbReference>
<evidence type="ECO:0000256" key="1">
    <source>
        <dbReference type="ARBA" id="ARBA00004651"/>
    </source>
</evidence>
<dbReference type="Proteomes" id="UP001499843">
    <property type="component" value="Unassembled WGS sequence"/>
</dbReference>
<keyword evidence="9" id="KW-0067">ATP-binding</keyword>
<keyword evidence="4 6" id="KW-0472">Membrane</keyword>
<dbReference type="InterPro" id="IPR039421">
    <property type="entry name" value="Type_1_exporter"/>
</dbReference>
<feature type="domain" description="ABC transporter" evidence="7">
    <location>
        <begin position="385"/>
        <end position="609"/>
    </location>
</feature>
<feature type="transmembrane region" description="Helical" evidence="6">
    <location>
        <begin position="138"/>
        <end position="158"/>
    </location>
</feature>
<dbReference type="EMBL" id="BAAAQX010000031">
    <property type="protein sequence ID" value="GAA2213197.1"/>
    <property type="molecule type" value="Genomic_DNA"/>
</dbReference>